<dbReference type="Proteomes" id="UP000318943">
    <property type="component" value="Unassembled WGS sequence"/>
</dbReference>
<proteinExistence type="predicted"/>
<organism evidence="1 2">
    <name type="scientific">Cupriavidus campinensis</name>
    <dbReference type="NCBI Taxonomy" id="151783"/>
    <lineage>
        <taxon>Bacteria</taxon>
        <taxon>Pseudomonadati</taxon>
        <taxon>Pseudomonadota</taxon>
        <taxon>Betaproteobacteria</taxon>
        <taxon>Burkholderiales</taxon>
        <taxon>Burkholderiaceae</taxon>
        <taxon>Cupriavidus</taxon>
    </lineage>
</organism>
<name>A0ABY3EKQ7_9BURK</name>
<dbReference type="EMBL" id="VCIZ01000010">
    <property type="protein sequence ID" value="TSP11465.1"/>
    <property type="molecule type" value="Genomic_DNA"/>
</dbReference>
<gene>
    <name evidence="1" type="ORF">FGG12_17670</name>
</gene>
<reference evidence="1 2" key="1">
    <citation type="submission" date="2019-05" db="EMBL/GenBank/DDBJ databases">
        <title>Whole genome sequence analysis of Cupriavidus campinensis S14E4C strain.</title>
        <authorList>
            <person name="Abbaszade G."/>
            <person name="Szabo A."/>
            <person name="Toumi M."/>
            <person name="Toth E."/>
        </authorList>
    </citation>
    <scope>NUCLEOTIDE SEQUENCE [LARGE SCALE GENOMIC DNA]</scope>
    <source>
        <strain evidence="1 2">S14E4C</strain>
    </source>
</reference>
<keyword evidence="2" id="KW-1185">Reference proteome</keyword>
<evidence type="ECO:0000313" key="1">
    <source>
        <dbReference type="EMBL" id="TSP11465.1"/>
    </source>
</evidence>
<dbReference type="RefSeq" id="WP_144199586.1">
    <property type="nucleotide sequence ID" value="NZ_VCIZ01000010.1"/>
</dbReference>
<comment type="caution">
    <text evidence="1">The sequence shown here is derived from an EMBL/GenBank/DDBJ whole genome shotgun (WGS) entry which is preliminary data.</text>
</comment>
<sequence>MNTPAPMTDLRHITTGAKLTRAERNEAQLRHLVASNEAQHRAVVADLARRDIKPRVAIGSGYVPNRVTRAFAYAAVGGLR</sequence>
<evidence type="ECO:0000313" key="2">
    <source>
        <dbReference type="Proteomes" id="UP000318943"/>
    </source>
</evidence>
<accession>A0ABY3EKQ7</accession>
<protein>
    <submittedName>
        <fullName evidence="1">Uncharacterized protein</fullName>
    </submittedName>
</protein>